<dbReference type="KEGG" id="zpl:ZBT109_2568"/>
<accession>A0A348HI46</accession>
<protein>
    <submittedName>
        <fullName evidence="2">Large exoproteins</fullName>
    </submittedName>
</protein>
<dbReference type="EMBL" id="AP018933">
    <property type="protein sequence ID" value="BBG31298.1"/>
    <property type="molecule type" value="Genomic_DNA"/>
</dbReference>
<evidence type="ECO:0000313" key="3">
    <source>
        <dbReference type="Proteomes" id="UP000267342"/>
    </source>
</evidence>
<sequence>MQSVSANPCREQLAFARTRVANGLVGGIAGSATLAPDTGRAGTERQASGNVTGAAA</sequence>
<evidence type="ECO:0000256" key="1">
    <source>
        <dbReference type="SAM" id="MobiDB-lite"/>
    </source>
</evidence>
<reference evidence="2 3" key="1">
    <citation type="submission" date="2018-09" db="EMBL/GenBank/DDBJ databases">
        <title>Zymobacter palmae IAM14233 (=T109) whole genome analysis.</title>
        <authorList>
            <person name="Yanase H."/>
        </authorList>
    </citation>
    <scope>NUCLEOTIDE SEQUENCE [LARGE SCALE GENOMIC DNA]</scope>
    <source>
        <strain evidence="2 3">IAM14233</strain>
    </source>
</reference>
<dbReference type="AlphaFoldDB" id="A0A348HI46"/>
<evidence type="ECO:0000313" key="2">
    <source>
        <dbReference type="EMBL" id="BBG31298.1"/>
    </source>
</evidence>
<proteinExistence type="predicted"/>
<dbReference type="Proteomes" id="UP000267342">
    <property type="component" value="Chromosome"/>
</dbReference>
<name>A0A348HI46_9GAMM</name>
<feature type="compositionally biased region" description="Polar residues" evidence="1">
    <location>
        <begin position="45"/>
        <end position="56"/>
    </location>
</feature>
<gene>
    <name evidence="2" type="ORF">ZBT109_2568</name>
</gene>
<feature type="region of interest" description="Disordered" evidence="1">
    <location>
        <begin position="31"/>
        <end position="56"/>
    </location>
</feature>
<keyword evidence="3" id="KW-1185">Reference proteome</keyword>
<organism evidence="2 3">
    <name type="scientific">Zymobacter palmae</name>
    <dbReference type="NCBI Taxonomy" id="33074"/>
    <lineage>
        <taxon>Bacteria</taxon>
        <taxon>Pseudomonadati</taxon>
        <taxon>Pseudomonadota</taxon>
        <taxon>Gammaproteobacteria</taxon>
        <taxon>Oceanospirillales</taxon>
        <taxon>Halomonadaceae</taxon>
        <taxon>Zymobacter group</taxon>
        <taxon>Zymobacter</taxon>
    </lineage>
</organism>